<keyword evidence="1" id="KW-0175">Coiled coil</keyword>
<feature type="coiled-coil region" evidence="1">
    <location>
        <begin position="182"/>
        <end position="236"/>
    </location>
</feature>
<dbReference type="InterPro" id="IPR012106">
    <property type="entry name" value="Phage_Mu_Gp1"/>
</dbReference>
<proteinExistence type="predicted"/>
<organism evidence="2">
    <name type="scientific">uncultured Caudovirales phage</name>
    <dbReference type="NCBI Taxonomy" id="2100421"/>
    <lineage>
        <taxon>Viruses</taxon>
        <taxon>Duplodnaviria</taxon>
        <taxon>Heunggongvirae</taxon>
        <taxon>Uroviricota</taxon>
        <taxon>Caudoviricetes</taxon>
        <taxon>Peduoviridae</taxon>
        <taxon>Maltschvirus</taxon>
        <taxon>Maltschvirus maltsch</taxon>
    </lineage>
</organism>
<dbReference type="Pfam" id="PF10123">
    <property type="entry name" value="Mu-like_Pro"/>
    <property type="match status" value="1"/>
</dbReference>
<evidence type="ECO:0000313" key="2">
    <source>
        <dbReference type="EMBL" id="CAB4152679.1"/>
    </source>
</evidence>
<sequence length="327" mass="35364">MFVPDKISAAFQSEVVSLENCIVYLPEGKHRITATVGGKPKTVDVEIDSRIGASFAEDLTKRLEQNIRPFAGFDHQNGPASFIPREFRYEEGVGLMLDVEWTEAGRKAIEGRDYSYFSPTFLISTTGIPTGLATRGEIGSLVNDPAFEEIPRIAAAYNPTNMIEQLIELGLVDESQDPESAMEIAKQQLANLRESAAMVSSQEDAQAASAAASENYAKLEAELASVMEENKKLKDGMAQKAMASAEIAIDEAVKAGRIAPQDDATKQFWRSSIIANPEALNALNAIPVNPVLSGQTVLAGRSESAPQEIELKGLARVEAAFKSQSQQ</sequence>
<protein>
    <submittedName>
        <fullName evidence="2">COG4388 Mu-like prophage I protein</fullName>
    </submittedName>
</protein>
<evidence type="ECO:0000256" key="1">
    <source>
        <dbReference type="SAM" id="Coils"/>
    </source>
</evidence>
<reference evidence="2" key="1">
    <citation type="submission" date="2020-04" db="EMBL/GenBank/DDBJ databases">
        <authorList>
            <person name="Chiriac C."/>
            <person name="Salcher M."/>
            <person name="Ghai R."/>
            <person name="Kavagutti S V."/>
        </authorList>
    </citation>
    <scope>NUCLEOTIDE SEQUENCE</scope>
</reference>
<gene>
    <name evidence="2" type="ORF">UFOVP612_19</name>
</gene>
<dbReference type="EMBL" id="LR796574">
    <property type="protein sequence ID" value="CAB4152679.1"/>
    <property type="molecule type" value="Genomic_DNA"/>
</dbReference>
<name>A0A6J5NAQ8_9CAUD</name>
<accession>A0A6J5NAQ8</accession>